<evidence type="ECO:0000313" key="7">
    <source>
        <dbReference type="EMBL" id="PFH50066.1"/>
    </source>
</evidence>
<keyword evidence="5" id="KW-0539">Nucleus</keyword>
<evidence type="ECO:0000256" key="2">
    <source>
        <dbReference type="ARBA" id="ARBA00004604"/>
    </source>
</evidence>
<evidence type="ECO:0000256" key="5">
    <source>
        <dbReference type="ARBA" id="ARBA00023242"/>
    </source>
</evidence>
<dbReference type="PANTHER" id="PTHR13243:SF1">
    <property type="entry name" value="NUCLEOLAR PROTEIN 16"/>
    <property type="match status" value="1"/>
</dbReference>
<dbReference type="EMBL" id="KZ302012">
    <property type="protein sequence ID" value="PFH50066.1"/>
    <property type="molecule type" value="Genomic_DNA"/>
</dbReference>
<feature type="region of interest" description="Disordered" evidence="6">
    <location>
        <begin position="1"/>
        <end position="36"/>
    </location>
</feature>
<dbReference type="GO" id="GO:0005730">
    <property type="term" value="C:nucleolus"/>
    <property type="evidence" value="ECO:0007669"/>
    <property type="project" value="UniProtKB-SubCell"/>
</dbReference>
<evidence type="ECO:0000256" key="1">
    <source>
        <dbReference type="ARBA" id="ARBA00002889"/>
    </source>
</evidence>
<dbReference type="InterPro" id="IPR019002">
    <property type="entry name" value="Ribosome_biogenesis_Nop16"/>
</dbReference>
<dbReference type="GO" id="GO:0042273">
    <property type="term" value="P:ribosomal large subunit biogenesis"/>
    <property type="evidence" value="ECO:0007669"/>
    <property type="project" value="TreeGrafter"/>
</dbReference>
<protein>
    <recommendedName>
        <fullName evidence="4">Nucleolar protein 16</fullName>
    </recommendedName>
</protein>
<evidence type="ECO:0000256" key="3">
    <source>
        <dbReference type="ARBA" id="ARBA00008479"/>
    </source>
</evidence>
<comment type="function">
    <text evidence="1">Involved in the biogenesis of the 60S ribosomal subunit.</text>
</comment>
<dbReference type="OrthoDB" id="285729at2759"/>
<evidence type="ECO:0000313" key="8">
    <source>
        <dbReference type="Proteomes" id="UP000242287"/>
    </source>
</evidence>
<dbReference type="PANTHER" id="PTHR13243">
    <property type="entry name" value="HSPC111 PROTEIN-RELATED"/>
    <property type="match status" value="1"/>
</dbReference>
<evidence type="ECO:0000256" key="4">
    <source>
        <dbReference type="ARBA" id="ARBA00015522"/>
    </source>
</evidence>
<name>A0A2A9NQM8_9AGAR</name>
<dbReference type="STRING" id="703135.A0A2A9NQM8"/>
<comment type="similarity">
    <text evidence="3">Belongs to the NOP16 family.</text>
</comment>
<keyword evidence="8" id="KW-1185">Reference proteome</keyword>
<organism evidence="7 8">
    <name type="scientific">Amanita thiersii Skay4041</name>
    <dbReference type="NCBI Taxonomy" id="703135"/>
    <lineage>
        <taxon>Eukaryota</taxon>
        <taxon>Fungi</taxon>
        <taxon>Dikarya</taxon>
        <taxon>Basidiomycota</taxon>
        <taxon>Agaricomycotina</taxon>
        <taxon>Agaricomycetes</taxon>
        <taxon>Agaricomycetidae</taxon>
        <taxon>Agaricales</taxon>
        <taxon>Pluteineae</taxon>
        <taxon>Amanitaceae</taxon>
        <taxon>Amanita</taxon>
    </lineage>
</organism>
<comment type="subcellular location">
    <subcellularLocation>
        <location evidence="2">Nucleus</location>
        <location evidence="2">Nucleolus</location>
    </subcellularLocation>
</comment>
<evidence type="ECO:0000256" key="6">
    <source>
        <dbReference type="SAM" id="MobiDB-lite"/>
    </source>
</evidence>
<dbReference type="Pfam" id="PF09420">
    <property type="entry name" value="Nop16"/>
    <property type="match status" value="1"/>
</dbReference>
<gene>
    <name evidence="7" type="ORF">AMATHDRAFT_146106</name>
</gene>
<reference evidence="7 8" key="1">
    <citation type="submission" date="2014-02" db="EMBL/GenBank/DDBJ databases">
        <title>Transposable element dynamics among asymbiotic and ectomycorrhizal Amanita fungi.</title>
        <authorList>
            <consortium name="DOE Joint Genome Institute"/>
            <person name="Hess J."/>
            <person name="Skrede I."/>
            <person name="Wolfe B."/>
            <person name="LaButti K."/>
            <person name="Ohm R.A."/>
            <person name="Grigoriev I.V."/>
            <person name="Pringle A."/>
        </authorList>
    </citation>
    <scope>NUCLEOTIDE SEQUENCE [LARGE SCALE GENOMIC DNA]</scope>
    <source>
        <strain evidence="7 8">SKay4041</strain>
    </source>
</reference>
<feature type="compositionally biased region" description="Basic residues" evidence="6">
    <location>
        <begin position="1"/>
        <end position="14"/>
    </location>
</feature>
<dbReference type="Proteomes" id="UP000242287">
    <property type="component" value="Unassembled WGS sequence"/>
</dbReference>
<sequence>MANPRQRRKTRSSSHKPVSLSRNAKRNLKRTPTIRGPKILQDAWDKRKTVKQNYAALGLAHSLGATVPGGVEPPVTARTTLDESMHLDSTDIHSASSSVPTTLGKIIRDETGNVIDIELPSDVNFPENIPGVKKDPEVDNDVMQKWVTKLGRCGIRPSTSETNVHNKIVQALEQISVPPNGNITMSMKVTGTGGRAVSAGEKKYLERLVDKYGVDVEGMARDRKLNAEQRTSGELRRALRRTGMANRGSVVVDVA</sequence>
<dbReference type="AlphaFoldDB" id="A0A2A9NQM8"/>
<proteinExistence type="inferred from homology"/>
<accession>A0A2A9NQM8</accession>